<dbReference type="EMBL" id="JARJCW010000071">
    <property type="protein sequence ID" value="KAJ7198764.1"/>
    <property type="molecule type" value="Genomic_DNA"/>
</dbReference>
<feature type="compositionally biased region" description="Low complexity" evidence="1">
    <location>
        <begin position="223"/>
        <end position="233"/>
    </location>
</feature>
<evidence type="ECO:0000313" key="2">
    <source>
        <dbReference type="EMBL" id="KAJ7198764.1"/>
    </source>
</evidence>
<protein>
    <submittedName>
        <fullName evidence="2">Uncharacterized protein</fullName>
    </submittedName>
</protein>
<feature type="region of interest" description="Disordered" evidence="1">
    <location>
        <begin position="101"/>
        <end position="295"/>
    </location>
</feature>
<reference evidence="2" key="1">
    <citation type="submission" date="2023-03" db="EMBL/GenBank/DDBJ databases">
        <title>Massive genome expansion in bonnet fungi (Mycena s.s.) driven by repeated elements and novel gene families across ecological guilds.</title>
        <authorList>
            <consortium name="Lawrence Berkeley National Laboratory"/>
            <person name="Harder C.B."/>
            <person name="Miyauchi S."/>
            <person name="Viragh M."/>
            <person name="Kuo A."/>
            <person name="Thoen E."/>
            <person name="Andreopoulos B."/>
            <person name="Lu D."/>
            <person name="Skrede I."/>
            <person name="Drula E."/>
            <person name="Henrissat B."/>
            <person name="Morin E."/>
            <person name="Kohler A."/>
            <person name="Barry K."/>
            <person name="LaButti K."/>
            <person name="Morin E."/>
            <person name="Salamov A."/>
            <person name="Lipzen A."/>
            <person name="Mereny Z."/>
            <person name="Hegedus B."/>
            <person name="Baldrian P."/>
            <person name="Stursova M."/>
            <person name="Weitz H."/>
            <person name="Taylor A."/>
            <person name="Grigoriev I.V."/>
            <person name="Nagy L.G."/>
            <person name="Martin F."/>
            <person name="Kauserud H."/>
        </authorList>
    </citation>
    <scope>NUCLEOTIDE SEQUENCE</scope>
    <source>
        <strain evidence="2">9144</strain>
    </source>
</reference>
<evidence type="ECO:0000256" key="1">
    <source>
        <dbReference type="SAM" id="MobiDB-lite"/>
    </source>
</evidence>
<sequence length="295" mass="31812">MFHSARNFTVTAAEINDVQGSLRRDRSPTVVNFHNVPFRVGTHGVNQSAVNPFVPNSPAAPAGTPDAGMFSYASNFGLVGAEVNSVQGDMVRTMSRTEMTVSFAQSDQSSPRTHHHSAGTYDNVGTGWYNDPSSSPSVNYGRPGNSTTTNNYRSSRTSSRLPSNRAGTYDNAGTGWYNYPSSSPSTNSQTPANPSPHSQNYDYQSENYGHGRPGNSPTTNNHRGGSSRTSSRSAYPGIAPAVAPNRASKQHKSLGTTKKSKTNQHRRKPQATAAIEENSSGEEEAHYQMTRSYTV</sequence>
<proteinExistence type="predicted"/>
<feature type="compositionally biased region" description="Low complexity" evidence="1">
    <location>
        <begin position="180"/>
        <end position="196"/>
    </location>
</feature>
<dbReference type="AlphaFoldDB" id="A0AAD6Y663"/>
<keyword evidence="3" id="KW-1185">Reference proteome</keyword>
<feature type="compositionally biased region" description="Polar residues" evidence="1">
    <location>
        <begin position="101"/>
        <end position="111"/>
    </location>
</feature>
<feature type="compositionally biased region" description="Basic residues" evidence="1">
    <location>
        <begin position="248"/>
        <end position="269"/>
    </location>
</feature>
<organism evidence="2 3">
    <name type="scientific">Mycena pura</name>
    <dbReference type="NCBI Taxonomy" id="153505"/>
    <lineage>
        <taxon>Eukaryota</taxon>
        <taxon>Fungi</taxon>
        <taxon>Dikarya</taxon>
        <taxon>Basidiomycota</taxon>
        <taxon>Agaricomycotina</taxon>
        <taxon>Agaricomycetes</taxon>
        <taxon>Agaricomycetidae</taxon>
        <taxon>Agaricales</taxon>
        <taxon>Marasmiineae</taxon>
        <taxon>Mycenaceae</taxon>
        <taxon>Mycena</taxon>
    </lineage>
</organism>
<accession>A0AAD6Y663</accession>
<gene>
    <name evidence="2" type="ORF">GGX14DRAFT_468796</name>
</gene>
<name>A0AAD6Y663_9AGAR</name>
<feature type="compositionally biased region" description="Low complexity" evidence="1">
    <location>
        <begin position="145"/>
        <end position="160"/>
    </location>
</feature>
<comment type="caution">
    <text evidence="2">The sequence shown here is derived from an EMBL/GenBank/DDBJ whole genome shotgun (WGS) entry which is preliminary data.</text>
</comment>
<dbReference type="Proteomes" id="UP001219525">
    <property type="component" value="Unassembled WGS sequence"/>
</dbReference>
<evidence type="ECO:0000313" key="3">
    <source>
        <dbReference type="Proteomes" id="UP001219525"/>
    </source>
</evidence>
<feature type="compositionally biased region" description="Polar residues" evidence="1">
    <location>
        <begin position="197"/>
        <end position="207"/>
    </location>
</feature>